<evidence type="ECO:0000256" key="1">
    <source>
        <dbReference type="ARBA" id="ARBA00023002"/>
    </source>
</evidence>
<evidence type="ECO:0000256" key="2">
    <source>
        <dbReference type="RuleBase" id="RU000397"/>
    </source>
</evidence>
<dbReference type="InterPro" id="IPR020829">
    <property type="entry name" value="GlycerAld_3-P_DH_cat"/>
</dbReference>
<dbReference type="InterPro" id="IPR020828">
    <property type="entry name" value="GlycerAld_3-P_DH_NAD(P)-bd"/>
</dbReference>
<dbReference type="GO" id="GO:0004365">
    <property type="term" value="F:glyceraldehyde-3-phosphate dehydrogenase (NAD+) (phosphorylating) activity"/>
    <property type="evidence" value="ECO:0007669"/>
    <property type="project" value="UniProtKB-EC"/>
</dbReference>
<dbReference type="NCBIfam" id="NF006139">
    <property type="entry name" value="PRK08289.1"/>
    <property type="match status" value="1"/>
</dbReference>
<dbReference type="SUPFAM" id="SSF55347">
    <property type="entry name" value="Glyceraldehyde-3-phosphate dehydrogenase-like, C-terminal domain"/>
    <property type="match status" value="1"/>
</dbReference>
<dbReference type="Pfam" id="PF00044">
    <property type="entry name" value="Gp_dh_N"/>
    <property type="match status" value="1"/>
</dbReference>
<comment type="caution">
    <text evidence="4">The sequence shown here is derived from an EMBL/GenBank/DDBJ whole genome shotgun (WGS) entry which is preliminary data.</text>
</comment>
<sequence>MSPLTNYEQEVASQAQTRRATTEFINIVNDLWYDKSIELVLFRNPLVDKRASEVLNLIDYAKEFVAKPISIHDALDIAKAIQQIDLPSSKLDIGKLAYECYLNVDGCKDKVEFVKNQLSDVTEAKDIQPKDVVLYGFGRIGRLLARELMSKMGKGSQLRLRAVVTRGEINQTVLEKRASLLSIDSVHGDFLGTVQVDVENKALIINGTTVYMISAGAPEDIDYTEYGINDALIIDNTGAFRDDVALARHLKAKGASKVLLTAPGKGVPNIVHGVNHKDYDPDTVDIYSAASCTTNAITPVLKVIEDNYGIKKGHLETIHAYTNDQNLVDNMHKKYRRGRAAALNMVITETGAGKAVSKALPALEGKLTSNAIRVPVPNGSLAVLNLQLRTETTAEALNAMMKHNALEGELVEQIQYSLDNELVSSDIVGTTAPSIFDSKATITDNDTVVIYVWYDNEYGYSHQVIRLAKHIAKVRRYTYY</sequence>
<dbReference type="CDD" id="cd18126">
    <property type="entry name" value="GAPDH_I_C"/>
    <property type="match status" value="1"/>
</dbReference>
<organism evidence="4 5">
    <name type="scientific">Pseudotenacibaculum haliotis</name>
    <dbReference type="NCBI Taxonomy" id="1862138"/>
    <lineage>
        <taxon>Bacteria</taxon>
        <taxon>Pseudomonadati</taxon>
        <taxon>Bacteroidota</taxon>
        <taxon>Flavobacteriia</taxon>
        <taxon>Flavobacteriales</taxon>
        <taxon>Flavobacteriaceae</taxon>
        <taxon>Pseudotenacibaculum</taxon>
    </lineage>
</organism>
<name>A0ABW5LN44_9FLAO</name>
<evidence type="ECO:0000259" key="3">
    <source>
        <dbReference type="SMART" id="SM00846"/>
    </source>
</evidence>
<dbReference type="PROSITE" id="PS00071">
    <property type="entry name" value="GAPDH"/>
    <property type="match status" value="1"/>
</dbReference>
<accession>A0ABW5LN44</accession>
<dbReference type="Pfam" id="PF02800">
    <property type="entry name" value="Gp_dh_C"/>
    <property type="match status" value="1"/>
</dbReference>
<dbReference type="SMART" id="SM00846">
    <property type="entry name" value="Gp_dh_N"/>
    <property type="match status" value="1"/>
</dbReference>
<keyword evidence="5" id="KW-1185">Reference proteome</keyword>
<dbReference type="InterPro" id="IPR036291">
    <property type="entry name" value="NAD(P)-bd_dom_sf"/>
</dbReference>
<evidence type="ECO:0000313" key="5">
    <source>
        <dbReference type="Proteomes" id="UP001597508"/>
    </source>
</evidence>
<feature type="domain" description="Glyceraldehyde 3-phosphate dehydrogenase NAD(P) binding" evidence="3">
    <location>
        <begin position="130"/>
        <end position="292"/>
    </location>
</feature>
<protein>
    <submittedName>
        <fullName evidence="4">Glyceraldehyde-3-phosphate dehydrogenase</fullName>
        <ecNumber evidence="4">1.2.1.12</ecNumber>
    </submittedName>
</protein>
<proteinExistence type="inferred from homology"/>
<dbReference type="EMBL" id="JBHULH010000001">
    <property type="protein sequence ID" value="MFD2565974.1"/>
    <property type="molecule type" value="Genomic_DNA"/>
</dbReference>
<dbReference type="RefSeq" id="WP_379664698.1">
    <property type="nucleotide sequence ID" value="NZ_JBHULH010000001.1"/>
</dbReference>
<dbReference type="PANTHER" id="PTHR43454:SF1">
    <property type="entry name" value="GLYCERALDEHYDE 3-PHOSPHATE DEHYDROGENASE NAD(P) BINDING DOMAIN-CONTAINING PROTEIN"/>
    <property type="match status" value="1"/>
</dbReference>
<dbReference type="SUPFAM" id="SSF51735">
    <property type="entry name" value="NAD(P)-binding Rossmann-fold domains"/>
    <property type="match status" value="1"/>
</dbReference>
<dbReference type="Gene3D" id="3.30.360.10">
    <property type="entry name" value="Dihydrodipicolinate Reductase, domain 2"/>
    <property type="match status" value="1"/>
</dbReference>
<evidence type="ECO:0000313" key="4">
    <source>
        <dbReference type="EMBL" id="MFD2565974.1"/>
    </source>
</evidence>
<keyword evidence="1 4" id="KW-0560">Oxidoreductase</keyword>
<dbReference type="CDD" id="cd05214">
    <property type="entry name" value="GAPDH_I_N"/>
    <property type="match status" value="1"/>
</dbReference>
<dbReference type="InterPro" id="IPR020831">
    <property type="entry name" value="GlycerAld/Erythrose_P_DH"/>
</dbReference>
<reference evidence="5" key="1">
    <citation type="journal article" date="2019" name="Int. J. Syst. Evol. Microbiol.">
        <title>The Global Catalogue of Microorganisms (GCM) 10K type strain sequencing project: providing services to taxonomists for standard genome sequencing and annotation.</title>
        <authorList>
            <consortium name="The Broad Institute Genomics Platform"/>
            <consortium name="The Broad Institute Genome Sequencing Center for Infectious Disease"/>
            <person name="Wu L."/>
            <person name="Ma J."/>
        </authorList>
    </citation>
    <scope>NUCLEOTIDE SEQUENCE [LARGE SCALE GENOMIC DNA]</scope>
    <source>
        <strain evidence="5">KCTC 52127</strain>
    </source>
</reference>
<dbReference type="InterPro" id="IPR020830">
    <property type="entry name" value="GlycerAld_3-P_DH_AS"/>
</dbReference>
<dbReference type="EC" id="1.2.1.12" evidence="4"/>
<dbReference type="PRINTS" id="PR00078">
    <property type="entry name" value="G3PDHDRGNASE"/>
</dbReference>
<gene>
    <name evidence="4" type="ORF">ACFSRZ_01245</name>
</gene>
<comment type="similarity">
    <text evidence="2">Belongs to the glyceraldehyde-3-phosphate dehydrogenase family.</text>
</comment>
<dbReference type="Gene3D" id="3.40.50.720">
    <property type="entry name" value="NAD(P)-binding Rossmann-like Domain"/>
    <property type="match status" value="1"/>
</dbReference>
<dbReference type="PANTHER" id="PTHR43454">
    <property type="entry name" value="GLYCERALDEHYDE-3-PHOSPHATE DEHYDROGENASE"/>
    <property type="match status" value="1"/>
</dbReference>
<dbReference type="Proteomes" id="UP001597508">
    <property type="component" value="Unassembled WGS sequence"/>
</dbReference>